<sequence length="327" mass="37757">MSNSKAKNCRKMKASNGVKTPLPPISKRFLMDAMDEAKLRQELILDALDKERGKYENISKAQDQGAEENSQIPSHTEENQKNENADNNRSPQQKLDSIDGRRLEILQKMDQLKILKQKLSQQNDNALAMETLQSFKNDFVTLGFVSILEHNPDTWKIRLQRKDYGRPDGFDGLVFYTARGVPILVGRPKAHKDETLRRIAQGADLWFQVEDYQGSRVLLRSSLQRGLKDSKECKQMAANLAARFSDSCYYSFDDNHKKAQHTDRKTKQRIPIMYCDSRKVAKRGSGVGKMNHRKKLGRMYGDPNAVEDLTRKVMKRHDFEVYWCRKS</sequence>
<gene>
    <name evidence="3" type="ORF">CYCCA115_LOCUS10708</name>
</gene>
<dbReference type="EMBL" id="CAKOGP040001714">
    <property type="protein sequence ID" value="CAJ1946566.1"/>
    <property type="molecule type" value="Genomic_DNA"/>
</dbReference>
<proteinExistence type="predicted"/>
<name>A0AAD2JGH1_9STRA</name>
<organism evidence="3 4">
    <name type="scientific">Cylindrotheca closterium</name>
    <dbReference type="NCBI Taxonomy" id="2856"/>
    <lineage>
        <taxon>Eukaryota</taxon>
        <taxon>Sar</taxon>
        <taxon>Stramenopiles</taxon>
        <taxon>Ochrophyta</taxon>
        <taxon>Bacillariophyta</taxon>
        <taxon>Bacillariophyceae</taxon>
        <taxon>Bacillariophycidae</taxon>
        <taxon>Bacillariales</taxon>
        <taxon>Bacillariaceae</taxon>
        <taxon>Cylindrotheca</taxon>
    </lineage>
</organism>
<evidence type="ECO:0000313" key="4">
    <source>
        <dbReference type="Proteomes" id="UP001295423"/>
    </source>
</evidence>
<feature type="compositionally biased region" description="Polar residues" evidence="2">
    <location>
        <begin position="59"/>
        <end position="74"/>
    </location>
</feature>
<protein>
    <submittedName>
        <fullName evidence="3">Uncharacterized protein</fullName>
    </submittedName>
</protein>
<dbReference type="AlphaFoldDB" id="A0AAD2JGH1"/>
<feature type="region of interest" description="Disordered" evidence="2">
    <location>
        <begin position="1"/>
        <end position="25"/>
    </location>
</feature>
<accession>A0AAD2JGH1</accession>
<feature type="coiled-coil region" evidence="1">
    <location>
        <begin position="102"/>
        <end position="129"/>
    </location>
</feature>
<evidence type="ECO:0000256" key="2">
    <source>
        <dbReference type="SAM" id="MobiDB-lite"/>
    </source>
</evidence>
<keyword evidence="4" id="KW-1185">Reference proteome</keyword>
<evidence type="ECO:0000256" key="1">
    <source>
        <dbReference type="SAM" id="Coils"/>
    </source>
</evidence>
<evidence type="ECO:0000313" key="3">
    <source>
        <dbReference type="EMBL" id="CAJ1946566.1"/>
    </source>
</evidence>
<feature type="compositionally biased region" description="Basic and acidic residues" evidence="2">
    <location>
        <begin position="75"/>
        <end position="86"/>
    </location>
</feature>
<keyword evidence="1" id="KW-0175">Coiled coil</keyword>
<feature type="region of interest" description="Disordered" evidence="2">
    <location>
        <begin position="55"/>
        <end position="98"/>
    </location>
</feature>
<comment type="caution">
    <text evidence="3">The sequence shown here is derived from an EMBL/GenBank/DDBJ whole genome shotgun (WGS) entry which is preliminary data.</text>
</comment>
<reference evidence="3" key="1">
    <citation type="submission" date="2023-08" db="EMBL/GenBank/DDBJ databases">
        <authorList>
            <person name="Audoor S."/>
            <person name="Bilcke G."/>
        </authorList>
    </citation>
    <scope>NUCLEOTIDE SEQUENCE</scope>
</reference>
<dbReference type="Proteomes" id="UP001295423">
    <property type="component" value="Unassembled WGS sequence"/>
</dbReference>